<keyword evidence="2" id="KW-0812">Transmembrane</keyword>
<dbReference type="EMBL" id="NRRL01000061">
    <property type="protein sequence ID" value="MBK1669771.1"/>
    <property type="molecule type" value="Genomic_DNA"/>
</dbReference>
<dbReference type="Proteomes" id="UP001296873">
    <property type="component" value="Unassembled WGS sequence"/>
</dbReference>
<comment type="caution">
    <text evidence="3">The sequence shown here is derived from an EMBL/GenBank/DDBJ whole genome shotgun (WGS) entry which is preliminary data.</text>
</comment>
<evidence type="ECO:0000313" key="3">
    <source>
        <dbReference type="EMBL" id="MBK1669771.1"/>
    </source>
</evidence>
<sequence>MNTGWIVLIEGIAIFGLLIGFGIWQLRSLKKMEREDKANAEAEGRTGESAFTRSRAAEPQAPGGDSASDAGHPER</sequence>
<evidence type="ECO:0000313" key="4">
    <source>
        <dbReference type="Proteomes" id="UP001296873"/>
    </source>
</evidence>
<feature type="transmembrane region" description="Helical" evidence="2">
    <location>
        <begin position="6"/>
        <end position="24"/>
    </location>
</feature>
<accession>A0ABS1DID2</accession>
<protein>
    <submittedName>
        <fullName evidence="3">Uncharacterized protein</fullName>
    </submittedName>
</protein>
<proteinExistence type="predicted"/>
<feature type="region of interest" description="Disordered" evidence="1">
    <location>
        <begin position="34"/>
        <end position="75"/>
    </location>
</feature>
<keyword evidence="2" id="KW-0472">Membrane</keyword>
<feature type="compositionally biased region" description="Basic and acidic residues" evidence="1">
    <location>
        <begin position="34"/>
        <end position="46"/>
    </location>
</feature>
<keyword evidence="4" id="KW-1185">Reference proteome</keyword>
<evidence type="ECO:0000256" key="1">
    <source>
        <dbReference type="SAM" id="MobiDB-lite"/>
    </source>
</evidence>
<evidence type="ECO:0000256" key="2">
    <source>
        <dbReference type="SAM" id="Phobius"/>
    </source>
</evidence>
<organism evidence="3 4">
    <name type="scientific">Rhodovibrio sodomensis</name>
    <dbReference type="NCBI Taxonomy" id="1088"/>
    <lineage>
        <taxon>Bacteria</taxon>
        <taxon>Pseudomonadati</taxon>
        <taxon>Pseudomonadota</taxon>
        <taxon>Alphaproteobacteria</taxon>
        <taxon>Rhodospirillales</taxon>
        <taxon>Rhodovibrionaceae</taxon>
        <taxon>Rhodovibrio</taxon>
    </lineage>
</organism>
<dbReference type="RefSeq" id="WP_200342113.1">
    <property type="nucleotide sequence ID" value="NZ_NRRL01000061.1"/>
</dbReference>
<gene>
    <name evidence="3" type="ORF">CKO28_17170</name>
</gene>
<keyword evidence="2" id="KW-1133">Transmembrane helix</keyword>
<reference evidence="3 4" key="1">
    <citation type="journal article" date="2020" name="Microorganisms">
        <title>Osmotic Adaptation and Compatible Solute Biosynthesis of Phototrophic Bacteria as Revealed from Genome Analyses.</title>
        <authorList>
            <person name="Imhoff J.F."/>
            <person name="Rahn T."/>
            <person name="Kunzel S."/>
            <person name="Keller A."/>
            <person name="Neulinger S.C."/>
        </authorList>
    </citation>
    <scope>NUCLEOTIDE SEQUENCE [LARGE SCALE GENOMIC DNA]</scope>
    <source>
        <strain evidence="3 4">DSM 9895</strain>
    </source>
</reference>
<name>A0ABS1DID2_9PROT</name>